<dbReference type="PANTHER" id="PTHR30290:SF64">
    <property type="entry name" value="ABC TRANSPORTER PERIPLASMIC BINDING PROTEIN"/>
    <property type="match status" value="1"/>
</dbReference>
<dbReference type="PANTHER" id="PTHR30290">
    <property type="entry name" value="PERIPLASMIC BINDING COMPONENT OF ABC TRANSPORTER"/>
    <property type="match status" value="1"/>
</dbReference>
<evidence type="ECO:0000256" key="1">
    <source>
        <dbReference type="ARBA" id="ARBA00004418"/>
    </source>
</evidence>
<organism evidence="5 6">
    <name type="scientific">Marivibrio halodurans</name>
    <dbReference type="NCBI Taxonomy" id="2039722"/>
    <lineage>
        <taxon>Bacteria</taxon>
        <taxon>Pseudomonadati</taxon>
        <taxon>Pseudomonadota</taxon>
        <taxon>Alphaproteobacteria</taxon>
        <taxon>Rhodospirillales</taxon>
        <taxon>Rhodospirillaceae</taxon>
        <taxon>Marivibrio</taxon>
    </lineage>
</organism>
<dbReference type="InterPro" id="IPR000914">
    <property type="entry name" value="SBP_5_dom"/>
</dbReference>
<gene>
    <name evidence="5" type="ORF">KAJ83_18360</name>
</gene>
<dbReference type="Pfam" id="PF00496">
    <property type="entry name" value="SBP_bac_5"/>
    <property type="match status" value="1"/>
</dbReference>
<name>A0A8J7S558_9PROT</name>
<proteinExistence type="inferred from homology"/>
<protein>
    <submittedName>
        <fullName evidence="5">ABC transporter substrate-binding protein</fullName>
    </submittedName>
</protein>
<dbReference type="CDD" id="cd08497">
    <property type="entry name" value="MbnE-like"/>
    <property type="match status" value="1"/>
</dbReference>
<dbReference type="EMBL" id="JAGMWN010000013">
    <property type="protein sequence ID" value="MBP5858989.1"/>
    <property type="molecule type" value="Genomic_DNA"/>
</dbReference>
<dbReference type="GO" id="GO:0015833">
    <property type="term" value="P:peptide transport"/>
    <property type="evidence" value="ECO:0007669"/>
    <property type="project" value="TreeGrafter"/>
</dbReference>
<dbReference type="Gene3D" id="3.10.105.10">
    <property type="entry name" value="Dipeptide-binding Protein, Domain 3"/>
    <property type="match status" value="1"/>
</dbReference>
<dbReference type="RefSeq" id="WP_210683575.1">
    <property type="nucleotide sequence ID" value="NZ_JAGMWN010000013.1"/>
</dbReference>
<dbReference type="Gene3D" id="3.40.190.10">
    <property type="entry name" value="Periplasmic binding protein-like II"/>
    <property type="match status" value="1"/>
</dbReference>
<accession>A0A8J7S558</accession>
<dbReference type="AlphaFoldDB" id="A0A8J7S558"/>
<reference evidence="5" key="1">
    <citation type="submission" date="2021-04" db="EMBL/GenBank/DDBJ databases">
        <authorList>
            <person name="Zhang D.-C."/>
        </authorList>
    </citation>
    <scope>NUCLEOTIDE SEQUENCE</scope>
    <source>
        <strain evidence="5">CGMCC 1.15697</strain>
    </source>
</reference>
<evidence type="ECO:0000313" key="5">
    <source>
        <dbReference type="EMBL" id="MBP5858989.1"/>
    </source>
</evidence>
<comment type="similarity">
    <text evidence="2">Belongs to the bacterial solute-binding protein 5 family.</text>
</comment>
<dbReference type="PIRSF" id="PIRSF002741">
    <property type="entry name" value="MppA"/>
    <property type="match status" value="1"/>
</dbReference>
<comment type="caution">
    <text evidence="5">The sequence shown here is derived from an EMBL/GenBank/DDBJ whole genome shotgun (WGS) entry which is preliminary data.</text>
</comment>
<evidence type="ECO:0000256" key="3">
    <source>
        <dbReference type="ARBA" id="ARBA00022729"/>
    </source>
</evidence>
<dbReference type="GO" id="GO:0030288">
    <property type="term" value="C:outer membrane-bounded periplasmic space"/>
    <property type="evidence" value="ECO:0007669"/>
    <property type="project" value="TreeGrafter"/>
</dbReference>
<dbReference type="Proteomes" id="UP000672602">
    <property type="component" value="Unassembled WGS sequence"/>
</dbReference>
<evidence type="ECO:0000256" key="2">
    <source>
        <dbReference type="ARBA" id="ARBA00005695"/>
    </source>
</evidence>
<feature type="domain" description="Solute-binding protein family 5" evidence="4">
    <location>
        <begin position="113"/>
        <end position="519"/>
    </location>
</feature>
<sequence>MNARRITQFLASVTLCTLAGFAPVLIGVVAKAQEPERHHGFAIHGDLKYGPDFPHFDYVNPDAPKGGTVTRLGRGTFDSLNPFIIKGTPAGAAAAVYDTLMTQPMDEPNTEYGLLAEWISVSDDKRTVTFGLRPEARFHDGHPVEATDVVWTFDTLREKGAPLYRYYYSAVDKAVAVDAHTVEFHLGEGMNQEMPVILGQLPVLPEHYWADKDFATTTLEPPLGSGPYRVADVDAGKAITLERVEDYWGADLPVNIGINNFDRIVYQYYRDPVVAIEALKAGEIDIRYENSSKFWATAYDVPAVEKGRLIKREFPHHRVAPMQGYIFNLRRPLFQDPKVREALTYLWNFEWVNKTIMYDSYVRTDSYFDNSDLEATGTPGPLEMEVLEPLRDQLPPRVFTQDYAPPASAPTDMDRNNLKAALGLLKEAGWVVNENRKLVHGETGEPFAFEILLHSDQFVPHTQSLERAVERLGGDVEIRPVDDAQYQNRVDNFDFDMTIELFGQSHSPGNEQLDFWGSAAADRPGSRNAIGIKNPAIDTLIEKLIASPDRETLVARTKALDRALLWNFYLIPMYHSEADRYIYWDKFGIPETVPSQGMTPEIWWVDPEKAAALGKAG</sequence>
<dbReference type="InterPro" id="IPR030678">
    <property type="entry name" value="Peptide/Ni-bd"/>
</dbReference>
<keyword evidence="6" id="KW-1185">Reference proteome</keyword>
<dbReference type="InterPro" id="IPR039424">
    <property type="entry name" value="SBP_5"/>
</dbReference>
<dbReference type="GO" id="GO:0042884">
    <property type="term" value="P:microcin transport"/>
    <property type="evidence" value="ECO:0007669"/>
    <property type="project" value="TreeGrafter"/>
</dbReference>
<dbReference type="GO" id="GO:1904680">
    <property type="term" value="F:peptide transmembrane transporter activity"/>
    <property type="evidence" value="ECO:0007669"/>
    <property type="project" value="TreeGrafter"/>
</dbReference>
<dbReference type="GO" id="GO:0043190">
    <property type="term" value="C:ATP-binding cassette (ABC) transporter complex"/>
    <property type="evidence" value="ECO:0007669"/>
    <property type="project" value="InterPro"/>
</dbReference>
<comment type="subcellular location">
    <subcellularLocation>
        <location evidence="1">Periplasm</location>
    </subcellularLocation>
</comment>
<keyword evidence="3" id="KW-0732">Signal</keyword>
<evidence type="ECO:0000259" key="4">
    <source>
        <dbReference type="Pfam" id="PF00496"/>
    </source>
</evidence>
<dbReference type="SUPFAM" id="SSF53850">
    <property type="entry name" value="Periplasmic binding protein-like II"/>
    <property type="match status" value="1"/>
</dbReference>
<evidence type="ECO:0000313" key="6">
    <source>
        <dbReference type="Proteomes" id="UP000672602"/>
    </source>
</evidence>